<comment type="caution">
    <text evidence="2">The sequence shown here is derived from an EMBL/GenBank/DDBJ whole genome shotgun (WGS) entry which is preliminary data.</text>
</comment>
<reference evidence="3" key="1">
    <citation type="submission" date="2024-04" db="EMBL/GenBank/DDBJ databases">
        <title>Salinicola lusitanus LLJ914,a marine bacterium isolated from the Okinawa Trough.</title>
        <authorList>
            <person name="Li J."/>
        </authorList>
    </citation>
    <scope>NUCLEOTIDE SEQUENCE [LARGE SCALE GENOMIC DNA]</scope>
</reference>
<evidence type="ECO:0000313" key="3">
    <source>
        <dbReference type="Proteomes" id="UP001460270"/>
    </source>
</evidence>
<gene>
    <name evidence="2" type="ORF">WMY93_023594</name>
</gene>
<feature type="region of interest" description="Disordered" evidence="1">
    <location>
        <begin position="1"/>
        <end position="121"/>
    </location>
</feature>
<dbReference type="EMBL" id="JBBPFD010000017">
    <property type="protein sequence ID" value="KAK7891631.1"/>
    <property type="molecule type" value="Genomic_DNA"/>
</dbReference>
<keyword evidence="3" id="KW-1185">Reference proteome</keyword>
<feature type="compositionally biased region" description="Polar residues" evidence="1">
    <location>
        <begin position="69"/>
        <end position="82"/>
    </location>
</feature>
<feature type="compositionally biased region" description="Basic and acidic residues" evidence="1">
    <location>
        <begin position="9"/>
        <end position="18"/>
    </location>
</feature>
<feature type="compositionally biased region" description="Basic and acidic residues" evidence="1">
    <location>
        <begin position="100"/>
        <end position="110"/>
    </location>
</feature>
<dbReference type="Proteomes" id="UP001460270">
    <property type="component" value="Unassembled WGS sequence"/>
</dbReference>
<protein>
    <submittedName>
        <fullName evidence="2">Uncharacterized protein</fullName>
    </submittedName>
</protein>
<name>A0AAW0N7R1_9GOBI</name>
<evidence type="ECO:0000256" key="1">
    <source>
        <dbReference type="SAM" id="MobiDB-lite"/>
    </source>
</evidence>
<proteinExistence type="predicted"/>
<organism evidence="2 3">
    <name type="scientific">Mugilogobius chulae</name>
    <name type="common">yellowstripe goby</name>
    <dbReference type="NCBI Taxonomy" id="88201"/>
    <lineage>
        <taxon>Eukaryota</taxon>
        <taxon>Metazoa</taxon>
        <taxon>Chordata</taxon>
        <taxon>Craniata</taxon>
        <taxon>Vertebrata</taxon>
        <taxon>Euteleostomi</taxon>
        <taxon>Actinopterygii</taxon>
        <taxon>Neopterygii</taxon>
        <taxon>Teleostei</taxon>
        <taxon>Neoteleostei</taxon>
        <taxon>Acanthomorphata</taxon>
        <taxon>Gobiaria</taxon>
        <taxon>Gobiiformes</taxon>
        <taxon>Gobioidei</taxon>
        <taxon>Gobiidae</taxon>
        <taxon>Gobionellinae</taxon>
        <taxon>Mugilogobius</taxon>
    </lineage>
</organism>
<accession>A0AAW0N7R1</accession>
<dbReference type="AlphaFoldDB" id="A0AAW0N7R1"/>
<sequence>MGMMQSSYWKEEEMKPAEDISAAVTSPQPTGDGILTTPEQVCPVESPQSSDPPEQAASLDQTHSKGDGLQTTAQQDAQTSIQRRPLQSKIRPSRRQSRRTPLDRVRHEERNEEDDPNKEPVRIHGLSVQRYRQIYYSVLTPDALAALPTDDPAEYMTQVLELKQRLFEALHRPQFQETVGENGQVHISETFDLT</sequence>
<evidence type="ECO:0000313" key="2">
    <source>
        <dbReference type="EMBL" id="KAK7891631.1"/>
    </source>
</evidence>